<accession>A0A444WZU1</accession>
<dbReference type="PROSITE" id="PS50158">
    <property type="entry name" value="ZF_CCHC"/>
    <property type="match status" value="1"/>
</dbReference>
<evidence type="ECO:0000256" key="1">
    <source>
        <dbReference type="PROSITE-ProRule" id="PRU00047"/>
    </source>
</evidence>
<keyword evidence="1" id="KW-0479">Metal-binding</keyword>
<dbReference type="GO" id="GO:0003676">
    <property type="term" value="F:nucleic acid binding"/>
    <property type="evidence" value="ECO:0007669"/>
    <property type="project" value="InterPro"/>
</dbReference>
<sequence length="149" mass="16423">MKYEGLEQIPEGLILSRWCKDAKDWRSKPSQVTDGHQRHLLRYGALTGLMSLVAKLGSEDAAEFVVARDDIANLAEPLQRRAYDRVGSQLGLSSLSALNDPLVARTKGALRKGKKPEPEPGKQGEVPMKRRRCTSCGVPGHTKRTCNSI</sequence>
<reference evidence="4 5" key="1">
    <citation type="submission" date="2019-01" db="EMBL/GenBank/DDBJ databases">
        <title>Sequencing of cultivated peanut Arachis hypogaea provides insights into genome evolution and oil improvement.</title>
        <authorList>
            <person name="Chen X."/>
        </authorList>
    </citation>
    <scope>NUCLEOTIDE SEQUENCE [LARGE SCALE GENOMIC DNA]</scope>
    <source>
        <strain evidence="5">cv. Fuhuasheng</strain>
        <tissue evidence="4">Leaves</tissue>
    </source>
</reference>
<dbReference type="Proteomes" id="UP000289738">
    <property type="component" value="Chromosome B10"/>
</dbReference>
<protein>
    <recommendedName>
        <fullName evidence="3">CCHC-type domain-containing protein</fullName>
    </recommendedName>
</protein>
<feature type="region of interest" description="Disordered" evidence="2">
    <location>
        <begin position="106"/>
        <end position="149"/>
    </location>
</feature>
<proteinExistence type="predicted"/>
<organism evidence="4 5">
    <name type="scientific">Arachis hypogaea</name>
    <name type="common">Peanut</name>
    <dbReference type="NCBI Taxonomy" id="3818"/>
    <lineage>
        <taxon>Eukaryota</taxon>
        <taxon>Viridiplantae</taxon>
        <taxon>Streptophyta</taxon>
        <taxon>Embryophyta</taxon>
        <taxon>Tracheophyta</taxon>
        <taxon>Spermatophyta</taxon>
        <taxon>Magnoliopsida</taxon>
        <taxon>eudicotyledons</taxon>
        <taxon>Gunneridae</taxon>
        <taxon>Pentapetalae</taxon>
        <taxon>rosids</taxon>
        <taxon>fabids</taxon>
        <taxon>Fabales</taxon>
        <taxon>Fabaceae</taxon>
        <taxon>Papilionoideae</taxon>
        <taxon>50 kb inversion clade</taxon>
        <taxon>dalbergioids sensu lato</taxon>
        <taxon>Dalbergieae</taxon>
        <taxon>Pterocarpus clade</taxon>
        <taxon>Arachis</taxon>
    </lineage>
</organism>
<keyword evidence="5" id="KW-1185">Reference proteome</keyword>
<gene>
    <name evidence="4" type="ORF">Ahy_B10g101451</name>
</gene>
<dbReference type="AlphaFoldDB" id="A0A444WZU1"/>
<evidence type="ECO:0000259" key="3">
    <source>
        <dbReference type="PROSITE" id="PS50158"/>
    </source>
</evidence>
<dbReference type="EMBL" id="SDMP01000020">
    <property type="protein sequence ID" value="RYQ82872.1"/>
    <property type="molecule type" value="Genomic_DNA"/>
</dbReference>
<keyword evidence="1" id="KW-0862">Zinc</keyword>
<dbReference type="InterPro" id="IPR001878">
    <property type="entry name" value="Znf_CCHC"/>
</dbReference>
<keyword evidence="1" id="KW-0863">Zinc-finger</keyword>
<dbReference type="SUPFAM" id="SSF57756">
    <property type="entry name" value="Retrovirus zinc finger-like domains"/>
    <property type="match status" value="1"/>
</dbReference>
<comment type="caution">
    <text evidence="4">The sequence shown here is derived from an EMBL/GenBank/DDBJ whole genome shotgun (WGS) entry which is preliminary data.</text>
</comment>
<dbReference type="InterPro" id="IPR036875">
    <property type="entry name" value="Znf_CCHC_sf"/>
</dbReference>
<feature type="domain" description="CCHC-type" evidence="3">
    <location>
        <begin position="131"/>
        <end position="146"/>
    </location>
</feature>
<evidence type="ECO:0000256" key="2">
    <source>
        <dbReference type="SAM" id="MobiDB-lite"/>
    </source>
</evidence>
<name>A0A444WZU1_ARAHY</name>
<dbReference type="GO" id="GO:0008270">
    <property type="term" value="F:zinc ion binding"/>
    <property type="evidence" value="ECO:0007669"/>
    <property type="project" value="UniProtKB-KW"/>
</dbReference>
<evidence type="ECO:0000313" key="4">
    <source>
        <dbReference type="EMBL" id="RYQ82872.1"/>
    </source>
</evidence>
<evidence type="ECO:0000313" key="5">
    <source>
        <dbReference type="Proteomes" id="UP000289738"/>
    </source>
</evidence>